<dbReference type="SUPFAM" id="SSF46785">
    <property type="entry name" value="Winged helix' DNA-binding domain"/>
    <property type="match status" value="1"/>
</dbReference>
<evidence type="ECO:0000256" key="3">
    <source>
        <dbReference type="ARBA" id="ARBA00023125"/>
    </source>
</evidence>
<organism evidence="6 7">
    <name type="scientific">Rhodovarius crocodyli</name>
    <dbReference type="NCBI Taxonomy" id="1979269"/>
    <lineage>
        <taxon>Bacteria</taxon>
        <taxon>Pseudomonadati</taxon>
        <taxon>Pseudomonadota</taxon>
        <taxon>Alphaproteobacteria</taxon>
        <taxon>Acetobacterales</taxon>
        <taxon>Roseomonadaceae</taxon>
        <taxon>Rhodovarius</taxon>
    </lineage>
</organism>
<dbReference type="Pfam" id="PF00126">
    <property type="entry name" value="HTH_1"/>
    <property type="match status" value="1"/>
</dbReference>
<keyword evidence="4" id="KW-0804">Transcription</keyword>
<dbReference type="OrthoDB" id="9812435at2"/>
<comment type="caution">
    <text evidence="6">The sequence shown here is derived from an EMBL/GenBank/DDBJ whole genome shotgun (WGS) entry which is preliminary data.</text>
</comment>
<evidence type="ECO:0000313" key="6">
    <source>
        <dbReference type="EMBL" id="RVT97498.1"/>
    </source>
</evidence>
<dbReference type="InterPro" id="IPR036388">
    <property type="entry name" value="WH-like_DNA-bd_sf"/>
</dbReference>
<dbReference type="Gene3D" id="3.40.190.290">
    <property type="match status" value="1"/>
</dbReference>
<protein>
    <submittedName>
        <fullName evidence="6">LysR family transcriptional regulator</fullName>
    </submittedName>
</protein>
<dbReference type="SUPFAM" id="SSF53850">
    <property type="entry name" value="Periplasmic binding protein-like II"/>
    <property type="match status" value="1"/>
</dbReference>
<dbReference type="GO" id="GO:0006351">
    <property type="term" value="P:DNA-templated transcription"/>
    <property type="evidence" value="ECO:0007669"/>
    <property type="project" value="TreeGrafter"/>
</dbReference>
<dbReference type="EMBL" id="SACL01000002">
    <property type="protein sequence ID" value="RVT97498.1"/>
    <property type="molecule type" value="Genomic_DNA"/>
</dbReference>
<dbReference type="GO" id="GO:0003700">
    <property type="term" value="F:DNA-binding transcription factor activity"/>
    <property type="evidence" value="ECO:0007669"/>
    <property type="project" value="InterPro"/>
</dbReference>
<dbReference type="PROSITE" id="PS50931">
    <property type="entry name" value="HTH_LYSR"/>
    <property type="match status" value="1"/>
</dbReference>
<comment type="similarity">
    <text evidence="1">Belongs to the LysR transcriptional regulatory family.</text>
</comment>
<dbReference type="Gene3D" id="1.10.10.10">
    <property type="entry name" value="Winged helix-like DNA-binding domain superfamily/Winged helix DNA-binding domain"/>
    <property type="match status" value="1"/>
</dbReference>
<dbReference type="InterPro" id="IPR000847">
    <property type="entry name" value="LysR_HTH_N"/>
</dbReference>
<gene>
    <name evidence="6" type="ORF">EOD42_06645</name>
</gene>
<dbReference type="PANTHER" id="PTHR30537">
    <property type="entry name" value="HTH-TYPE TRANSCRIPTIONAL REGULATOR"/>
    <property type="match status" value="1"/>
</dbReference>
<keyword evidence="2" id="KW-0805">Transcription regulation</keyword>
<dbReference type="FunFam" id="3.40.190.290:FF:000001">
    <property type="entry name" value="Transcriptional regulator, LysR family"/>
    <property type="match status" value="1"/>
</dbReference>
<evidence type="ECO:0000256" key="1">
    <source>
        <dbReference type="ARBA" id="ARBA00009437"/>
    </source>
</evidence>
<dbReference type="GO" id="GO:0043565">
    <property type="term" value="F:sequence-specific DNA binding"/>
    <property type="evidence" value="ECO:0007669"/>
    <property type="project" value="TreeGrafter"/>
</dbReference>
<evidence type="ECO:0000256" key="4">
    <source>
        <dbReference type="ARBA" id="ARBA00023163"/>
    </source>
</evidence>
<proteinExistence type="inferred from homology"/>
<accession>A0A437MIL5</accession>
<dbReference type="AlphaFoldDB" id="A0A437MIL5"/>
<name>A0A437MIL5_9PROT</name>
<evidence type="ECO:0000256" key="2">
    <source>
        <dbReference type="ARBA" id="ARBA00023015"/>
    </source>
</evidence>
<dbReference type="InterPro" id="IPR058163">
    <property type="entry name" value="LysR-type_TF_proteobact-type"/>
</dbReference>
<keyword evidence="3" id="KW-0238">DNA-binding</keyword>
<dbReference type="Pfam" id="PF03466">
    <property type="entry name" value="LysR_substrate"/>
    <property type="match status" value="1"/>
</dbReference>
<dbReference type="InterPro" id="IPR036390">
    <property type="entry name" value="WH_DNA-bd_sf"/>
</dbReference>
<dbReference type="InterPro" id="IPR005119">
    <property type="entry name" value="LysR_subst-bd"/>
</dbReference>
<reference evidence="6 7" key="1">
    <citation type="submission" date="2019-01" db="EMBL/GenBank/DDBJ databases">
        <authorList>
            <person name="Chen W.-M."/>
        </authorList>
    </citation>
    <scope>NUCLEOTIDE SEQUENCE [LARGE SCALE GENOMIC DNA]</scope>
    <source>
        <strain evidence="6 7">CCP-6</strain>
    </source>
</reference>
<evidence type="ECO:0000313" key="7">
    <source>
        <dbReference type="Proteomes" id="UP000282957"/>
    </source>
</evidence>
<sequence length="301" mass="33713">MDNRAGEMQVFATAAELASFSAAGRRLRMSPSAVSKLVTRLEDRLGVRLLTRSTRALQLTVEGEAFLTRARRILAEIEEAERLVTGDAQPRGRLRVNASVGFGVRCVLPVVPEFLRLYPHVELDLSLTDTVIDLLEERTDIALRAGPLRDSTLMARKLMESPRVIVASPAYLARHGTPQRPEDLDHHNCLRFNFRRLVDDWPFRIDGRQVTRAVPGNLYGNTGDMLLRLCLDGVGLARVGRFHAQPWIEEGRLVPVLEDYNAGDIEIIHALFVGHEHMAARVRAFIDFLAERVGQPRITAA</sequence>
<dbReference type="PANTHER" id="PTHR30537:SF71">
    <property type="entry name" value="TRANSCRIPTIONAL REGULATORY PROTEIN"/>
    <property type="match status" value="1"/>
</dbReference>
<feature type="domain" description="HTH lysR-type" evidence="5">
    <location>
        <begin position="1"/>
        <end position="60"/>
    </location>
</feature>
<dbReference type="FunFam" id="1.10.10.10:FF:000001">
    <property type="entry name" value="LysR family transcriptional regulator"/>
    <property type="match status" value="1"/>
</dbReference>
<dbReference type="Proteomes" id="UP000282957">
    <property type="component" value="Unassembled WGS sequence"/>
</dbReference>
<evidence type="ECO:0000259" key="5">
    <source>
        <dbReference type="PROSITE" id="PS50931"/>
    </source>
</evidence>
<keyword evidence="7" id="KW-1185">Reference proteome</keyword>